<feature type="domain" description="Ig-like" evidence="6">
    <location>
        <begin position="71"/>
        <end position="190"/>
    </location>
</feature>
<proteinExistence type="predicted"/>
<dbReference type="SMART" id="SM00409">
    <property type="entry name" value="IG"/>
    <property type="match status" value="2"/>
</dbReference>
<dbReference type="OrthoDB" id="5961442at2759"/>
<evidence type="ECO:0000256" key="2">
    <source>
        <dbReference type="ARBA" id="ARBA00023157"/>
    </source>
</evidence>
<dbReference type="AlphaFoldDB" id="A0A7M5VE51"/>
<dbReference type="InterPro" id="IPR050958">
    <property type="entry name" value="Cell_Adh-Cytoskel_Orgn"/>
</dbReference>
<dbReference type="EnsemblMetazoa" id="CLYHEMT011453.1">
    <property type="protein sequence ID" value="CLYHEMP011453.1"/>
    <property type="gene ID" value="CLYHEMG011453"/>
</dbReference>
<organism evidence="7 8">
    <name type="scientific">Clytia hemisphaerica</name>
    <dbReference type="NCBI Taxonomy" id="252671"/>
    <lineage>
        <taxon>Eukaryota</taxon>
        <taxon>Metazoa</taxon>
        <taxon>Cnidaria</taxon>
        <taxon>Hydrozoa</taxon>
        <taxon>Hydroidolina</taxon>
        <taxon>Leptothecata</taxon>
        <taxon>Obeliida</taxon>
        <taxon>Clytiidae</taxon>
        <taxon>Clytia</taxon>
    </lineage>
</organism>
<feature type="compositionally biased region" description="Low complexity" evidence="4">
    <location>
        <begin position="291"/>
        <end position="321"/>
    </location>
</feature>
<keyword evidence="5" id="KW-0812">Transmembrane</keyword>
<evidence type="ECO:0000256" key="5">
    <source>
        <dbReference type="SAM" id="Phobius"/>
    </source>
</evidence>
<feature type="region of interest" description="Disordered" evidence="4">
    <location>
        <begin position="289"/>
        <end position="321"/>
    </location>
</feature>
<dbReference type="InterPro" id="IPR007110">
    <property type="entry name" value="Ig-like_dom"/>
</dbReference>
<sequence length="448" mass="50494">MKLRCLVKGDPTPQVTWLFNGKYLQKDSKYLIRPRTLSIVIRKFQESDAGNYTCVATNSAGRRRMTYLVKPKIKKKPFVPSPPVQMERLLVRKGKNVTLSCKAPENKIQYLIWSAPIKQNQRSGISRSGNIADELGSRNSLKIKKRHYLKNGMHVQISDLIEVTADHEGVYKCIALFYQQAQVVTVKTVEIVVVSGPPPKEEDEERNNGEGGFPLNIVLPAACVAFFLLLVFMCICFAFRQHKARQSKGLLRHIQQQQANNATSNEVSENEGTDMQILPMCNYDSLKKSTQKCNRSSSSSQTSTRSKRTNSNDSLPSNHLSLSSSLVVTPSQDNNIQITGLNSSHQCSKENLPDTCSRLWRASSEDINSNKSSSKLHNNLQHKKTLSSCSSSQQDISSPYPARTLLLQRNSSLDIHCTHDDEDDRLLVDYQKRTKPLHSQVQYEGRIL</sequence>
<dbReference type="GO" id="GO:0043025">
    <property type="term" value="C:neuronal cell body"/>
    <property type="evidence" value="ECO:0007669"/>
    <property type="project" value="TreeGrafter"/>
</dbReference>
<keyword evidence="5" id="KW-1133">Transmembrane helix</keyword>
<dbReference type="Proteomes" id="UP000594262">
    <property type="component" value="Unplaced"/>
</dbReference>
<feature type="domain" description="Ig-like" evidence="6">
    <location>
        <begin position="1"/>
        <end position="66"/>
    </location>
</feature>
<dbReference type="GO" id="GO:0030424">
    <property type="term" value="C:axon"/>
    <property type="evidence" value="ECO:0007669"/>
    <property type="project" value="TreeGrafter"/>
</dbReference>
<dbReference type="Pfam" id="PF07679">
    <property type="entry name" value="I-set"/>
    <property type="match status" value="1"/>
</dbReference>
<dbReference type="PANTHER" id="PTHR45080:SF8">
    <property type="entry name" value="IG-LIKE DOMAIN-CONTAINING PROTEIN"/>
    <property type="match status" value="1"/>
</dbReference>
<dbReference type="InterPro" id="IPR013783">
    <property type="entry name" value="Ig-like_fold"/>
</dbReference>
<evidence type="ECO:0000259" key="6">
    <source>
        <dbReference type="PROSITE" id="PS50835"/>
    </source>
</evidence>
<keyword evidence="3" id="KW-0393">Immunoglobulin domain</keyword>
<name>A0A7M5VE51_9CNID</name>
<dbReference type="FunFam" id="2.60.40.10:FF:000032">
    <property type="entry name" value="palladin isoform X1"/>
    <property type="match status" value="1"/>
</dbReference>
<dbReference type="SMART" id="SM00408">
    <property type="entry name" value="IGc2"/>
    <property type="match status" value="2"/>
</dbReference>
<dbReference type="Gene3D" id="2.60.40.10">
    <property type="entry name" value="Immunoglobulins"/>
    <property type="match status" value="2"/>
</dbReference>
<dbReference type="InterPro" id="IPR036179">
    <property type="entry name" value="Ig-like_dom_sf"/>
</dbReference>
<dbReference type="InterPro" id="IPR003598">
    <property type="entry name" value="Ig_sub2"/>
</dbReference>
<keyword evidence="1" id="KW-0732">Signal</keyword>
<accession>A0A7M5VE51</accession>
<feature type="compositionally biased region" description="Low complexity" evidence="4">
    <location>
        <begin position="369"/>
        <end position="379"/>
    </location>
</feature>
<dbReference type="GO" id="GO:0008046">
    <property type="term" value="F:axon guidance receptor activity"/>
    <property type="evidence" value="ECO:0007669"/>
    <property type="project" value="TreeGrafter"/>
</dbReference>
<reference evidence="7" key="1">
    <citation type="submission" date="2021-01" db="UniProtKB">
        <authorList>
            <consortium name="EnsemblMetazoa"/>
        </authorList>
    </citation>
    <scope>IDENTIFICATION</scope>
</reference>
<dbReference type="SUPFAM" id="SSF48726">
    <property type="entry name" value="Immunoglobulin"/>
    <property type="match status" value="2"/>
</dbReference>
<evidence type="ECO:0000256" key="3">
    <source>
        <dbReference type="ARBA" id="ARBA00023319"/>
    </source>
</evidence>
<feature type="region of interest" description="Disordered" evidence="4">
    <location>
        <begin position="367"/>
        <end position="395"/>
    </location>
</feature>
<evidence type="ECO:0000313" key="8">
    <source>
        <dbReference type="Proteomes" id="UP000594262"/>
    </source>
</evidence>
<dbReference type="CDD" id="cd00096">
    <property type="entry name" value="Ig"/>
    <property type="match status" value="1"/>
</dbReference>
<evidence type="ECO:0000313" key="7">
    <source>
        <dbReference type="EnsemblMetazoa" id="CLYHEMP011453.1"/>
    </source>
</evidence>
<feature type="transmembrane region" description="Helical" evidence="5">
    <location>
        <begin position="217"/>
        <end position="239"/>
    </location>
</feature>
<dbReference type="GO" id="GO:0007156">
    <property type="term" value="P:homophilic cell adhesion via plasma membrane adhesion molecules"/>
    <property type="evidence" value="ECO:0007669"/>
    <property type="project" value="TreeGrafter"/>
</dbReference>
<keyword evidence="2" id="KW-1015">Disulfide bond</keyword>
<dbReference type="GO" id="GO:0005886">
    <property type="term" value="C:plasma membrane"/>
    <property type="evidence" value="ECO:0007669"/>
    <property type="project" value="TreeGrafter"/>
</dbReference>
<keyword evidence="8" id="KW-1185">Reference proteome</keyword>
<protein>
    <recommendedName>
        <fullName evidence="6">Ig-like domain-containing protein</fullName>
    </recommendedName>
</protein>
<dbReference type="GO" id="GO:0050808">
    <property type="term" value="P:synapse organization"/>
    <property type="evidence" value="ECO:0007669"/>
    <property type="project" value="TreeGrafter"/>
</dbReference>
<dbReference type="InterPro" id="IPR013098">
    <property type="entry name" value="Ig_I-set"/>
</dbReference>
<dbReference type="GeneID" id="136812631"/>
<keyword evidence="5" id="KW-0472">Membrane</keyword>
<dbReference type="PROSITE" id="PS50835">
    <property type="entry name" value="IG_LIKE"/>
    <property type="match status" value="2"/>
</dbReference>
<dbReference type="RefSeq" id="XP_066925260.1">
    <property type="nucleotide sequence ID" value="XM_067069159.1"/>
</dbReference>
<evidence type="ECO:0000256" key="4">
    <source>
        <dbReference type="SAM" id="MobiDB-lite"/>
    </source>
</evidence>
<evidence type="ECO:0000256" key="1">
    <source>
        <dbReference type="ARBA" id="ARBA00022729"/>
    </source>
</evidence>
<dbReference type="InterPro" id="IPR003599">
    <property type="entry name" value="Ig_sub"/>
</dbReference>
<dbReference type="PANTHER" id="PTHR45080">
    <property type="entry name" value="CONTACTIN 5"/>
    <property type="match status" value="1"/>
</dbReference>